<keyword evidence="4 9" id="KW-0812">Transmembrane</keyword>
<dbReference type="Proteomes" id="UP001217089">
    <property type="component" value="Unassembled WGS sequence"/>
</dbReference>
<protein>
    <recommendedName>
        <fullName evidence="9">Hexosyltransferase</fullName>
        <ecNumber evidence="9">2.4.1.-</ecNumber>
    </recommendedName>
</protein>
<dbReference type="InterPro" id="IPR008428">
    <property type="entry name" value="Chond_GalNAc"/>
</dbReference>
<gene>
    <name evidence="10" type="ORF">KUTeg_008813</name>
</gene>
<keyword evidence="8 9" id="KW-0472">Membrane</keyword>
<evidence type="ECO:0000256" key="2">
    <source>
        <dbReference type="ARBA" id="ARBA00009239"/>
    </source>
</evidence>
<keyword evidence="5 9" id="KW-0735">Signal-anchor</keyword>
<keyword evidence="3 9" id="KW-0808">Transferase</keyword>
<dbReference type="EMBL" id="JARBDR010000342">
    <property type="protein sequence ID" value="KAJ8314252.1"/>
    <property type="molecule type" value="Genomic_DNA"/>
</dbReference>
<evidence type="ECO:0000256" key="5">
    <source>
        <dbReference type="ARBA" id="ARBA00022968"/>
    </source>
</evidence>
<organism evidence="10 11">
    <name type="scientific">Tegillarca granosa</name>
    <name type="common">Malaysian cockle</name>
    <name type="synonym">Anadara granosa</name>
    <dbReference type="NCBI Taxonomy" id="220873"/>
    <lineage>
        <taxon>Eukaryota</taxon>
        <taxon>Metazoa</taxon>
        <taxon>Spiralia</taxon>
        <taxon>Lophotrochozoa</taxon>
        <taxon>Mollusca</taxon>
        <taxon>Bivalvia</taxon>
        <taxon>Autobranchia</taxon>
        <taxon>Pteriomorphia</taxon>
        <taxon>Arcoida</taxon>
        <taxon>Arcoidea</taxon>
        <taxon>Arcidae</taxon>
        <taxon>Tegillarca</taxon>
    </lineage>
</organism>
<dbReference type="PANTHER" id="PTHR12369:SF13">
    <property type="entry name" value="HEXOSYLTRANSFERASE"/>
    <property type="match status" value="1"/>
</dbReference>
<sequence>MFRVSQFKPILPILLGTCLGIALNMMFAPFLEEMCDTPQISQEHDSDNLIKLRETMSVDEKKPVIEKDIGIVDTARRENLLPVTKQPPKTQKPKKKIVRPRFASTELGIREKLFIGVMTSPNTINSFGVAVNKTMAHYVTKTVFFSVAKLGNTPSGMAVISFADHHVKHLPLHMLKYISDHYAHTYDYYMFMTDRTYIRAEKIFELVSHISVSQDVYMGSSDLQNNEGSNVCSLEGGIIISQSVMAKILSQLDWCLKNAHSSNPSLTMAKCDKVYRHYKVDDFDFDDDIETLRNDGRFNASVSIYPMPDDLSIYKIHRYYCQLELNLTRQEIEKAKENIVHLSQFAPGGRDSLTWPVGVPESVQPTSRFDVIRWTYFTETHIYFDDDFTNVQKLRGVDKEDVQEILQTAFERINQQYGFIFSQAGLVNGYRRFEPIRGMEYILDLEFRKKNRRDLVPKRVHLIRPLGKVEIIPMPYVTENTHVHLVIPLQEEELDEFPKFLDGYVKNVLEKNDNTRLYVLFINQSINKRDKKDVFAVAKNTIDFYIKKTNSDATKIVWKSYQTSNKTVTLFDVTDRMLKDLPSDGLLALGTTAMEAEQDYLNRVRMNTIKKHQVFFPISYWQYKQNLAYEKLPLPNEVEIGQKYGHFDVLSYEHSSFYLSDYVAARKKLTLKDLSEGNVFDMFVRYKDLNIFRAAEPALKCRWRKLTCVSDGNADQNTECLTRNAQGLASRSQMAKLIFEHSDEDETAARKKLKLVS</sequence>
<proteinExistence type="inferred from homology"/>
<evidence type="ECO:0000256" key="6">
    <source>
        <dbReference type="ARBA" id="ARBA00022989"/>
    </source>
</evidence>
<dbReference type="Pfam" id="PF05679">
    <property type="entry name" value="CHGN"/>
    <property type="match status" value="1"/>
</dbReference>
<evidence type="ECO:0000256" key="4">
    <source>
        <dbReference type="ARBA" id="ARBA00022692"/>
    </source>
</evidence>
<dbReference type="EC" id="2.4.1.-" evidence="9"/>
<reference evidence="10 11" key="1">
    <citation type="submission" date="2022-12" db="EMBL/GenBank/DDBJ databases">
        <title>Chromosome-level genome of Tegillarca granosa.</title>
        <authorList>
            <person name="Kim J."/>
        </authorList>
    </citation>
    <scope>NUCLEOTIDE SEQUENCE [LARGE SCALE GENOMIC DNA]</scope>
    <source>
        <strain evidence="10">Teg-2019</strain>
        <tissue evidence="10">Adductor muscle</tissue>
    </source>
</reference>
<evidence type="ECO:0000256" key="3">
    <source>
        <dbReference type="ARBA" id="ARBA00022679"/>
    </source>
</evidence>
<evidence type="ECO:0000313" key="11">
    <source>
        <dbReference type="Proteomes" id="UP001217089"/>
    </source>
</evidence>
<evidence type="ECO:0000313" key="10">
    <source>
        <dbReference type="EMBL" id="KAJ8314252.1"/>
    </source>
</evidence>
<accession>A0ABQ9FCS2</accession>
<dbReference type="Gene3D" id="3.90.550.50">
    <property type="match status" value="1"/>
</dbReference>
<dbReference type="InterPro" id="IPR051227">
    <property type="entry name" value="CS_glycosyltransferase"/>
</dbReference>
<name>A0ABQ9FCS2_TEGGR</name>
<dbReference type="PANTHER" id="PTHR12369">
    <property type="entry name" value="CHONDROITIN SYNTHASE"/>
    <property type="match status" value="1"/>
</dbReference>
<feature type="transmembrane region" description="Helical" evidence="9">
    <location>
        <begin position="12"/>
        <end position="31"/>
    </location>
</feature>
<evidence type="ECO:0000256" key="9">
    <source>
        <dbReference type="RuleBase" id="RU364016"/>
    </source>
</evidence>
<comment type="similarity">
    <text evidence="2 9">Belongs to the chondroitin N-acetylgalactosaminyltransferase family.</text>
</comment>
<evidence type="ECO:0000256" key="1">
    <source>
        <dbReference type="ARBA" id="ARBA00004447"/>
    </source>
</evidence>
<comment type="subcellular location">
    <subcellularLocation>
        <location evidence="1 9">Golgi apparatus</location>
        <location evidence="1 9">Golgi stack membrane</location>
        <topology evidence="1 9">Single-pass type II membrane protein</topology>
    </subcellularLocation>
</comment>
<keyword evidence="6 9" id="KW-1133">Transmembrane helix</keyword>
<comment type="caution">
    <text evidence="10">The sequence shown here is derived from an EMBL/GenBank/DDBJ whole genome shotgun (WGS) entry which is preliminary data.</text>
</comment>
<keyword evidence="7 9" id="KW-0333">Golgi apparatus</keyword>
<evidence type="ECO:0000256" key="7">
    <source>
        <dbReference type="ARBA" id="ARBA00023034"/>
    </source>
</evidence>
<keyword evidence="11" id="KW-1185">Reference proteome</keyword>
<evidence type="ECO:0000256" key="8">
    <source>
        <dbReference type="ARBA" id="ARBA00023136"/>
    </source>
</evidence>